<dbReference type="Proteomes" id="UP000186112">
    <property type="component" value="Unassembled WGS sequence"/>
</dbReference>
<dbReference type="EMBL" id="LTDM01000022">
    <property type="protein sequence ID" value="OLS02545.1"/>
    <property type="molecule type" value="Genomic_DNA"/>
</dbReference>
<reference evidence="2 3" key="1">
    <citation type="submission" date="2016-02" db="EMBL/GenBank/DDBJ databases">
        <title>Genome sequence of Tissierella creatinophila DSM 6911.</title>
        <authorList>
            <person name="Poehlein A."/>
            <person name="Daniel R."/>
        </authorList>
    </citation>
    <scope>NUCLEOTIDE SEQUENCE [LARGE SCALE GENOMIC DNA]</scope>
    <source>
        <strain evidence="2 3">DSM 6911</strain>
    </source>
</reference>
<evidence type="ECO:0000313" key="3">
    <source>
        <dbReference type="Proteomes" id="UP000186112"/>
    </source>
</evidence>
<feature type="domain" description="Pyrrolo-quinoline quinone repeat" evidence="1">
    <location>
        <begin position="70"/>
        <end position="283"/>
    </location>
</feature>
<accession>A0A1U7M5I7</accession>
<dbReference type="SUPFAM" id="SSF50998">
    <property type="entry name" value="Quinoprotein alcohol dehydrogenase-like"/>
    <property type="match status" value="1"/>
</dbReference>
<organism evidence="2 3">
    <name type="scientific">Tissierella creatinophila DSM 6911</name>
    <dbReference type="NCBI Taxonomy" id="1123403"/>
    <lineage>
        <taxon>Bacteria</taxon>
        <taxon>Bacillati</taxon>
        <taxon>Bacillota</taxon>
        <taxon>Tissierellia</taxon>
        <taxon>Tissierellales</taxon>
        <taxon>Tissierellaceae</taxon>
        <taxon>Tissierella</taxon>
    </lineage>
</organism>
<dbReference type="PANTHER" id="PTHR34512:SF30">
    <property type="entry name" value="OUTER MEMBRANE PROTEIN ASSEMBLY FACTOR BAMB"/>
    <property type="match status" value="1"/>
</dbReference>
<evidence type="ECO:0000259" key="1">
    <source>
        <dbReference type="Pfam" id="PF13360"/>
    </source>
</evidence>
<dbReference type="Gene3D" id="2.130.10.10">
    <property type="entry name" value="YVTN repeat-like/Quinoprotein amine dehydrogenase"/>
    <property type="match status" value="1"/>
</dbReference>
<protein>
    <submittedName>
        <fullName evidence="2">Outer membrane protein assembly factor BamB</fullName>
    </submittedName>
</protein>
<dbReference type="InterPro" id="IPR018391">
    <property type="entry name" value="PQQ_b-propeller_rpt"/>
</dbReference>
<keyword evidence="3" id="KW-1185">Reference proteome</keyword>
<dbReference type="SMART" id="SM00564">
    <property type="entry name" value="PQQ"/>
    <property type="match status" value="6"/>
</dbReference>
<dbReference type="Pfam" id="PF13360">
    <property type="entry name" value="PQQ_2"/>
    <property type="match status" value="1"/>
</dbReference>
<proteinExistence type="predicted"/>
<evidence type="ECO:0000313" key="2">
    <source>
        <dbReference type="EMBL" id="OLS02545.1"/>
    </source>
</evidence>
<dbReference type="PANTHER" id="PTHR34512">
    <property type="entry name" value="CELL SURFACE PROTEIN"/>
    <property type="match status" value="1"/>
</dbReference>
<dbReference type="InterPro" id="IPR011047">
    <property type="entry name" value="Quinoprotein_ADH-like_sf"/>
</dbReference>
<dbReference type="OrthoDB" id="9771173at2"/>
<dbReference type="AlphaFoldDB" id="A0A1U7M5I7"/>
<dbReference type="InterPro" id="IPR002372">
    <property type="entry name" value="PQQ_rpt_dom"/>
</dbReference>
<dbReference type="InterPro" id="IPR015943">
    <property type="entry name" value="WD40/YVTN_repeat-like_dom_sf"/>
</dbReference>
<name>A0A1U7M5I7_TISCR</name>
<dbReference type="RefSeq" id="WP_075726397.1">
    <property type="nucleotide sequence ID" value="NZ_LTDM01000022.1"/>
</dbReference>
<comment type="caution">
    <text evidence="2">The sequence shown here is derived from an EMBL/GenBank/DDBJ whole genome shotgun (WGS) entry which is preliminary data.</text>
</comment>
<sequence>MNDLILHGFGQAPTGGGSGQVPIEGLTPIITSDKLKGLGLKFANKSLGTLSDRRGVNHYNDGKVYVLHSSGVTIYDAVSGEVIAENYHQTSSANMTPDTAATDGSYYLTYSSKLYKYSLDGTLIWEASTGSSFTCITVDASGVYVGNTSSSNYYVYKYNRSNGQSIWSSGNISYRVMDIAVTSNAVIVATESYRIYRLNPSNGSQVYVYTLPNSDNAYALAIEPNTNHFYSIIYNRTLRKHSFQTGEPIFTLNNTNVTTVYNLFVDGGNNVYTISNREITKLDNQLTGFIWRENHDITDNPINAYGFDKEKGNIYILRTHTAKILSTEKEWSPFILHQFEGTVNSIDIDKSGNFYGASDDWTVRKFNAAGKEEWIYRHIRMLNFVKADKDGNVFIADSSRVFKKLNPLGVEQWSLSISGVSGDIKDLVINSEGVIILSISYWHSSSSSRKDYLVKISSDGKFISRKEIGNSGVFNSLHLWDDKTILAVDRLYDIESLRCVEFFNNANPIFSVQGDFIYGLSSSNIKVLNKYSGGQVNSTNISNVDYTNLYLKVAQGLDGAIYVADSKKTLVKLNKKGEELWRYQARDNIADVKVDDDHNIYLATGYYIEKLTQTFGIDSYENIDSCRIEF</sequence>
<gene>
    <name evidence="2" type="primary">bamB</name>
    <name evidence="2" type="ORF">TICRE_13460</name>
</gene>